<reference evidence="4 5" key="1">
    <citation type="journal article" date="2019" name="Emerg. Microbes Infect.">
        <title>Comprehensive subspecies identification of 175 nontuberculous mycobacteria species based on 7547 genomic profiles.</title>
        <authorList>
            <person name="Matsumoto Y."/>
            <person name="Kinjo T."/>
            <person name="Motooka D."/>
            <person name="Nabeya D."/>
            <person name="Jung N."/>
            <person name="Uechi K."/>
            <person name="Horii T."/>
            <person name="Iida T."/>
            <person name="Fujita J."/>
            <person name="Nakamura S."/>
        </authorList>
    </citation>
    <scope>NUCLEOTIDE SEQUENCE [LARGE SCALE GENOMIC DNA]</scope>
    <source>
        <strain evidence="4 5">JCM 18538</strain>
    </source>
</reference>
<dbReference type="SUPFAM" id="SSF48452">
    <property type="entry name" value="TPR-like"/>
    <property type="match status" value="1"/>
</dbReference>
<dbReference type="EMBL" id="AP022593">
    <property type="protein sequence ID" value="BBY48144.1"/>
    <property type="molecule type" value="Genomic_DNA"/>
</dbReference>
<dbReference type="InterPro" id="IPR011990">
    <property type="entry name" value="TPR-like_helical_dom_sf"/>
</dbReference>
<dbReference type="GO" id="GO:0005524">
    <property type="term" value="F:ATP binding"/>
    <property type="evidence" value="ECO:0007669"/>
    <property type="project" value="UniProtKB-KW"/>
</dbReference>
<proteinExistence type="predicted"/>
<dbReference type="InterPro" id="IPR036388">
    <property type="entry name" value="WH-like_DNA-bd_sf"/>
</dbReference>
<protein>
    <submittedName>
        <fullName evidence="4">Transcriptional regulator</fullName>
    </submittedName>
</protein>
<evidence type="ECO:0000259" key="3">
    <source>
        <dbReference type="PROSITE" id="PS50043"/>
    </source>
</evidence>
<dbReference type="GO" id="GO:0006355">
    <property type="term" value="P:regulation of DNA-templated transcription"/>
    <property type="evidence" value="ECO:0007669"/>
    <property type="project" value="InterPro"/>
</dbReference>
<dbReference type="Gene3D" id="1.10.10.10">
    <property type="entry name" value="Winged helix-like DNA-binding domain superfamily/Winged helix DNA-binding domain"/>
    <property type="match status" value="1"/>
</dbReference>
<keyword evidence="1" id="KW-0547">Nucleotide-binding</keyword>
<sequence>MPGGTVIRTEDSHAVDALLAAASVGPCALVIGGEPGIGKTTLWAEAVELARAKGHRVLTARSGEAESVLAYAAVADLLADVEDRVLDQLPELQRLAVDRVLLRADGDGPPTDQRVTAAALVSIVWTLAASSPVLVAIDDAQWLDSSSQSVLDLAMRKMTWRVGVVLTERTPSDDAVAAPWLTMSVPGAVRRIRVRPMSPAALQTMIQARFGRAPSRSTLLRISEASRGNPFFALELARAVDGQSIGGEPVLPGTLADLMQLRTGHFGEAVRDMLLAAACVADPTVGLLAEATGSTTQRVLELLDQPGREGIVVVDDDRVRFTHPLLARGIYTQAGPARRRRMHRALAAVESQPELRARHMALGAASADSETLRALDTAADSASARGAVAAAAELMELAITLGGDTFTRRLRAATYALQSGDAHRSRALLKPVAAAMPSGAQRASARLVLADTWLYDNSFVEAVDLLTSAEADAAAAPELLVQTYLRSTLVHTMTGRFAEGLRYADLAVAEAERLAVPALLSQALTARVSVATGVGLGRDEAALQRALELEDPEADVPVAFRARAADAVTLAWLGRLEEARTKLLAMRRQCIDRGSDADLVHVSRHLVMADVWLARYGAAEVVADDMVRRAEQLGSDHAIAQGRAQRAMVWAYQGREGPARNESDAAIEAAKRCGVPSLARGPRFTLGFLEVSRGAYDEALVVLEPLLAAFTPGQGTEIVSSWHLPDAVEAMVNLGRLEDAEPLVVALERNGAELDRPWMLAVGARCRAMLQAARGDLEAAEASVARAMTAHDRLPMPFERARTTLFAGQLARRRRRKQVASQTLTSAMRAFGAIGTPLWEERARTELARVTVTRGRASSLTPSEASVARLAAAGRSNRDIAAALFITPKTVEHNLTRVYRKLGIRARAELARHADAFGDD</sequence>
<dbReference type="PANTHER" id="PTHR16305:SF35">
    <property type="entry name" value="TRANSCRIPTIONAL ACTIVATOR DOMAIN"/>
    <property type="match status" value="1"/>
</dbReference>
<keyword evidence="2" id="KW-0067">ATP-binding</keyword>
<evidence type="ECO:0000256" key="1">
    <source>
        <dbReference type="ARBA" id="ARBA00022741"/>
    </source>
</evidence>
<geneLocation type="plasmid" evidence="5">
    <name>pjcm18538 dna</name>
</geneLocation>
<dbReference type="PROSITE" id="PS50043">
    <property type="entry name" value="HTH_LUXR_2"/>
    <property type="match status" value="1"/>
</dbReference>
<dbReference type="PRINTS" id="PR00038">
    <property type="entry name" value="HTHLUXR"/>
</dbReference>
<dbReference type="InterPro" id="IPR000792">
    <property type="entry name" value="Tscrpt_reg_LuxR_C"/>
</dbReference>
<dbReference type="SUPFAM" id="SSF46894">
    <property type="entry name" value="C-terminal effector domain of the bipartite response regulators"/>
    <property type="match status" value="1"/>
</dbReference>
<dbReference type="SMART" id="SM00421">
    <property type="entry name" value="HTH_LUXR"/>
    <property type="match status" value="1"/>
</dbReference>
<dbReference type="Proteomes" id="UP000467428">
    <property type="component" value="Chromosome"/>
</dbReference>
<dbReference type="GO" id="GO:0005737">
    <property type="term" value="C:cytoplasm"/>
    <property type="evidence" value="ECO:0007669"/>
    <property type="project" value="TreeGrafter"/>
</dbReference>
<keyword evidence="5" id="KW-1185">Reference proteome</keyword>
<dbReference type="GO" id="GO:0004016">
    <property type="term" value="F:adenylate cyclase activity"/>
    <property type="evidence" value="ECO:0007669"/>
    <property type="project" value="TreeGrafter"/>
</dbReference>
<dbReference type="PROSITE" id="PS00622">
    <property type="entry name" value="HTH_LUXR_1"/>
    <property type="match status" value="1"/>
</dbReference>
<dbReference type="GO" id="GO:0003677">
    <property type="term" value="F:DNA binding"/>
    <property type="evidence" value="ECO:0007669"/>
    <property type="project" value="InterPro"/>
</dbReference>
<evidence type="ECO:0000313" key="5">
    <source>
        <dbReference type="Proteomes" id="UP000467428"/>
    </source>
</evidence>
<name>A0A7I7RU69_9MYCO</name>
<evidence type="ECO:0000313" key="4">
    <source>
        <dbReference type="EMBL" id="BBY48144.1"/>
    </source>
</evidence>
<dbReference type="KEGG" id="marz:MARA_16120"/>
<accession>A0A7I7RU69</accession>
<dbReference type="AlphaFoldDB" id="A0A7I7RU69"/>
<dbReference type="CDD" id="cd06170">
    <property type="entry name" value="LuxR_C_like"/>
    <property type="match status" value="1"/>
</dbReference>
<feature type="domain" description="HTH luxR-type" evidence="3">
    <location>
        <begin position="853"/>
        <end position="918"/>
    </location>
</feature>
<dbReference type="Pfam" id="PF13191">
    <property type="entry name" value="AAA_16"/>
    <property type="match status" value="1"/>
</dbReference>
<gene>
    <name evidence="4" type="ORF">MARA_16120</name>
</gene>
<dbReference type="InterPro" id="IPR016032">
    <property type="entry name" value="Sig_transdc_resp-reg_C-effctor"/>
</dbReference>
<dbReference type="Pfam" id="PF00196">
    <property type="entry name" value="GerE"/>
    <property type="match status" value="1"/>
</dbReference>
<dbReference type="SUPFAM" id="SSF52540">
    <property type="entry name" value="P-loop containing nucleoside triphosphate hydrolases"/>
    <property type="match status" value="1"/>
</dbReference>
<dbReference type="InterPro" id="IPR041664">
    <property type="entry name" value="AAA_16"/>
</dbReference>
<dbReference type="InterPro" id="IPR027417">
    <property type="entry name" value="P-loop_NTPase"/>
</dbReference>
<dbReference type="PANTHER" id="PTHR16305">
    <property type="entry name" value="TESTICULAR SOLUBLE ADENYLYL CYCLASE"/>
    <property type="match status" value="1"/>
</dbReference>
<dbReference type="Gene3D" id="3.40.50.300">
    <property type="entry name" value="P-loop containing nucleotide triphosphate hydrolases"/>
    <property type="match status" value="1"/>
</dbReference>
<organism evidence="4 5">
    <name type="scientific">Mycolicibacterium arabiense</name>
    <dbReference type="NCBI Taxonomy" id="1286181"/>
    <lineage>
        <taxon>Bacteria</taxon>
        <taxon>Bacillati</taxon>
        <taxon>Actinomycetota</taxon>
        <taxon>Actinomycetes</taxon>
        <taxon>Mycobacteriales</taxon>
        <taxon>Mycobacteriaceae</taxon>
        <taxon>Mycolicibacterium</taxon>
    </lineage>
</organism>
<evidence type="ECO:0000256" key="2">
    <source>
        <dbReference type="ARBA" id="ARBA00022840"/>
    </source>
</evidence>
<dbReference type="RefSeq" id="WP_235887444.1">
    <property type="nucleotide sequence ID" value="NZ_AP022593.1"/>
</dbReference>